<sequence length="134" mass="14585">MYPGIPGAGGKVSFAAKPAFTHAEYKMIGRTGWFDYSPYAWNFSGKCKPGGDRIEIIAVSDDPANKGKTFSKRLSNLELFVLDRKAKTVTRKGLIWANQAAYTRLSIGDLNGDGRMDVLCTGGVFTRGAGTNIW</sequence>
<proteinExistence type="predicted"/>
<comment type="caution">
    <text evidence="1">The sequence shown here is derived from an EMBL/GenBank/DDBJ whole genome shotgun (WGS) entry which is preliminary data.</text>
</comment>
<gene>
    <name evidence="1" type="ORF">LCGC14_2321280</name>
</gene>
<evidence type="ECO:0008006" key="2">
    <source>
        <dbReference type="Google" id="ProtNLM"/>
    </source>
</evidence>
<evidence type="ECO:0000313" key="1">
    <source>
        <dbReference type="EMBL" id="KKL48862.1"/>
    </source>
</evidence>
<dbReference type="AlphaFoldDB" id="A0A0F9FCJ1"/>
<organism evidence="1">
    <name type="scientific">marine sediment metagenome</name>
    <dbReference type="NCBI Taxonomy" id="412755"/>
    <lineage>
        <taxon>unclassified sequences</taxon>
        <taxon>metagenomes</taxon>
        <taxon>ecological metagenomes</taxon>
    </lineage>
</organism>
<dbReference type="EMBL" id="LAZR01033168">
    <property type="protein sequence ID" value="KKL48862.1"/>
    <property type="molecule type" value="Genomic_DNA"/>
</dbReference>
<name>A0A0F9FCJ1_9ZZZZ</name>
<accession>A0A0F9FCJ1</accession>
<dbReference type="SUPFAM" id="SSF69318">
    <property type="entry name" value="Integrin alpha N-terminal domain"/>
    <property type="match status" value="1"/>
</dbReference>
<reference evidence="1" key="1">
    <citation type="journal article" date="2015" name="Nature">
        <title>Complex archaea that bridge the gap between prokaryotes and eukaryotes.</title>
        <authorList>
            <person name="Spang A."/>
            <person name="Saw J.H."/>
            <person name="Jorgensen S.L."/>
            <person name="Zaremba-Niedzwiedzka K."/>
            <person name="Martijn J."/>
            <person name="Lind A.E."/>
            <person name="van Eijk R."/>
            <person name="Schleper C."/>
            <person name="Guy L."/>
            <person name="Ettema T.J."/>
        </authorList>
    </citation>
    <scope>NUCLEOTIDE SEQUENCE</scope>
</reference>
<protein>
    <recommendedName>
        <fullName evidence="2">VCBS repeat-containing protein</fullName>
    </recommendedName>
</protein>
<feature type="non-terminal residue" evidence="1">
    <location>
        <position position="134"/>
    </location>
</feature>
<dbReference type="InterPro" id="IPR028994">
    <property type="entry name" value="Integrin_alpha_N"/>
</dbReference>